<evidence type="ECO:0008006" key="4">
    <source>
        <dbReference type="Google" id="ProtNLM"/>
    </source>
</evidence>
<proteinExistence type="predicted"/>
<feature type="region of interest" description="Disordered" evidence="1">
    <location>
        <begin position="122"/>
        <end position="150"/>
    </location>
</feature>
<comment type="caution">
    <text evidence="2">The sequence shown here is derived from an EMBL/GenBank/DDBJ whole genome shotgun (WGS) entry which is preliminary data.</text>
</comment>
<feature type="compositionally biased region" description="Low complexity" evidence="1">
    <location>
        <begin position="123"/>
        <end position="135"/>
    </location>
</feature>
<dbReference type="Proteomes" id="UP000028643">
    <property type="component" value="Unassembled WGS sequence"/>
</dbReference>
<reference evidence="2 3" key="1">
    <citation type="submission" date="2014-07" db="EMBL/GenBank/DDBJ databases">
        <title>Draft Genome Sequences of Environmental Pseudomonas syringae strains.</title>
        <authorList>
            <person name="Baltrus D.A."/>
            <person name="Berge O."/>
            <person name="Morris C."/>
        </authorList>
    </citation>
    <scope>NUCLEOTIDE SEQUENCE [LARGE SCALE GENOMIC DNA]</scope>
    <source>
        <strain evidence="2 3">CEB003</strain>
    </source>
</reference>
<evidence type="ECO:0000313" key="3">
    <source>
        <dbReference type="Proteomes" id="UP000028643"/>
    </source>
</evidence>
<name>A0A085VCX7_PSESX</name>
<protein>
    <recommendedName>
        <fullName evidence="4">DUF2442 domain-containing protein</fullName>
    </recommendedName>
</protein>
<organism evidence="2 3">
    <name type="scientific">Pseudomonas syringae</name>
    <dbReference type="NCBI Taxonomy" id="317"/>
    <lineage>
        <taxon>Bacteria</taxon>
        <taxon>Pseudomonadati</taxon>
        <taxon>Pseudomonadota</taxon>
        <taxon>Gammaproteobacteria</taxon>
        <taxon>Pseudomonadales</taxon>
        <taxon>Pseudomonadaceae</taxon>
        <taxon>Pseudomonas</taxon>
    </lineage>
</organism>
<evidence type="ECO:0000256" key="1">
    <source>
        <dbReference type="SAM" id="MobiDB-lite"/>
    </source>
</evidence>
<dbReference type="AlphaFoldDB" id="A0A085VCX7"/>
<dbReference type="Gene3D" id="3.30.2020.40">
    <property type="entry name" value="Uncharacterised protein PF10387, DUF2442"/>
    <property type="match status" value="1"/>
</dbReference>
<dbReference type="Pfam" id="PF10387">
    <property type="entry name" value="DUF2442"/>
    <property type="match status" value="1"/>
</dbReference>
<dbReference type="PATRIC" id="fig|317.174.peg.1317"/>
<dbReference type="RefSeq" id="WP_047573049.1">
    <property type="nucleotide sequence ID" value="NZ_JPQT01000085.1"/>
</dbReference>
<dbReference type="InterPro" id="IPR018841">
    <property type="entry name" value="DUF2442"/>
</dbReference>
<dbReference type="EMBL" id="JPQT01000085">
    <property type="protein sequence ID" value="KFE53290.1"/>
    <property type="molecule type" value="Genomic_DNA"/>
</dbReference>
<sequence>MKTMKAVELFDEVITEQGLQQAKDQGRKRRNAGLLASTVEFLPAQQALLIGFADQCAIALPIRNYPELAHLSVEDLESLELGFGGSAVCLQARDLHVSIAGLISASVPLMEMAASMIAARNGSRSSSAKAQAARKNGAKGGRPRKEVVGS</sequence>
<accession>A0A085VCX7</accession>
<gene>
    <name evidence="2" type="ORF">IV02_06460</name>
</gene>
<evidence type="ECO:0000313" key="2">
    <source>
        <dbReference type="EMBL" id="KFE53290.1"/>
    </source>
</evidence>